<keyword evidence="2" id="KW-0238">DNA-binding</keyword>
<dbReference type="SUPFAM" id="SSF46785">
    <property type="entry name" value="Winged helix' DNA-binding domain"/>
    <property type="match status" value="1"/>
</dbReference>
<dbReference type="PANTHER" id="PTHR44846">
    <property type="entry name" value="MANNOSYL-D-GLYCERATE TRANSPORT/METABOLISM SYSTEM REPRESSOR MNGR-RELATED"/>
    <property type="match status" value="1"/>
</dbReference>
<evidence type="ECO:0000313" key="6">
    <source>
        <dbReference type="Proteomes" id="UP000002431"/>
    </source>
</evidence>
<evidence type="ECO:0000256" key="1">
    <source>
        <dbReference type="ARBA" id="ARBA00023015"/>
    </source>
</evidence>
<proteinExistence type="predicted"/>
<dbReference type="AlphaFoldDB" id="Q1J2U1"/>
<dbReference type="EMBL" id="CP000358">
    <property type="protein sequence ID" value="ABF44193.1"/>
    <property type="molecule type" value="Genomic_DNA"/>
</dbReference>
<dbReference type="InterPro" id="IPR028978">
    <property type="entry name" value="Chorismate_lyase_/UTRA_dom_sf"/>
</dbReference>
<dbReference type="InterPro" id="IPR036388">
    <property type="entry name" value="WH-like_DNA-bd_sf"/>
</dbReference>
<sequence length="231" mass="25891">MPKYPAIKATLKDRLLGGLYPDGQPLPSEPQLAQEFGVSRMTARRAIDELEREGYLYRVQGAGTFPTGRRFPQGGFAVSPFADWSTQPNKRTQVLRAEQLPATPEIAAVLKLAPGDPFVFVHRLRAENDVPVVIEKRYVDARVLPDLLTHDLGKVSIHDLLASRGTVPLTRVEQYLEAVNLLAEEAALLQVPLGTAALLIRRTVFSGERRISYVNYWVRSDRFQFQASLRI</sequence>
<dbReference type="SUPFAM" id="SSF64288">
    <property type="entry name" value="Chorismate lyase-like"/>
    <property type="match status" value="1"/>
</dbReference>
<dbReference type="Pfam" id="PF07702">
    <property type="entry name" value="UTRA"/>
    <property type="match status" value="1"/>
</dbReference>
<keyword evidence="6" id="KW-1185">Reference proteome</keyword>
<dbReference type="Gene3D" id="3.40.1410.10">
    <property type="entry name" value="Chorismate lyase-like"/>
    <property type="match status" value="1"/>
</dbReference>
<name>Q1J2U1_DEIGD</name>
<geneLocation type="plasmid" evidence="5 6">
    <name>pDGEO01</name>
</geneLocation>
<dbReference type="SMART" id="SM00866">
    <property type="entry name" value="UTRA"/>
    <property type="match status" value="1"/>
</dbReference>
<protein>
    <submittedName>
        <fullName evidence="5">Transcriptional regulator, GntR family</fullName>
    </submittedName>
</protein>
<gene>
    <name evidence="5" type="ordered locus">Dgeo_2760</name>
</gene>
<dbReference type="PANTHER" id="PTHR44846:SF1">
    <property type="entry name" value="MANNOSYL-D-GLYCERATE TRANSPORT_METABOLISM SYSTEM REPRESSOR MNGR-RELATED"/>
    <property type="match status" value="1"/>
</dbReference>
<feature type="domain" description="HTH gntR-type" evidence="4">
    <location>
        <begin position="1"/>
        <end position="69"/>
    </location>
</feature>
<keyword evidence="1" id="KW-0805">Transcription regulation</keyword>
<dbReference type="RefSeq" id="WP_011525812.1">
    <property type="nucleotide sequence ID" value="NC_008010.2"/>
</dbReference>
<dbReference type="Pfam" id="PF00392">
    <property type="entry name" value="GntR"/>
    <property type="match status" value="1"/>
</dbReference>
<keyword evidence="5" id="KW-0614">Plasmid</keyword>
<evidence type="ECO:0000256" key="2">
    <source>
        <dbReference type="ARBA" id="ARBA00023125"/>
    </source>
</evidence>
<dbReference type="GO" id="GO:0003700">
    <property type="term" value="F:DNA-binding transcription factor activity"/>
    <property type="evidence" value="ECO:0007669"/>
    <property type="project" value="InterPro"/>
</dbReference>
<evidence type="ECO:0000313" key="5">
    <source>
        <dbReference type="EMBL" id="ABF44193.1"/>
    </source>
</evidence>
<organism evidence="5 6">
    <name type="scientific">Deinococcus geothermalis (strain DSM 11300 / CIP 105573 / AG-3a)</name>
    <dbReference type="NCBI Taxonomy" id="319795"/>
    <lineage>
        <taxon>Bacteria</taxon>
        <taxon>Thermotogati</taxon>
        <taxon>Deinococcota</taxon>
        <taxon>Deinococci</taxon>
        <taxon>Deinococcales</taxon>
        <taxon>Deinococcaceae</taxon>
        <taxon>Deinococcus</taxon>
    </lineage>
</organism>
<dbReference type="KEGG" id="dge:Dgeo_2760"/>
<dbReference type="PRINTS" id="PR00035">
    <property type="entry name" value="HTHGNTR"/>
</dbReference>
<dbReference type="Gene3D" id="1.10.10.10">
    <property type="entry name" value="Winged helix-like DNA-binding domain superfamily/Winged helix DNA-binding domain"/>
    <property type="match status" value="1"/>
</dbReference>
<keyword evidence="3" id="KW-0804">Transcription</keyword>
<accession>Q1J2U1</accession>
<dbReference type="InterPro" id="IPR036390">
    <property type="entry name" value="WH_DNA-bd_sf"/>
</dbReference>
<dbReference type="PROSITE" id="PS50949">
    <property type="entry name" value="HTH_GNTR"/>
    <property type="match status" value="1"/>
</dbReference>
<reference evidence="5" key="1">
    <citation type="submission" date="2006-04" db="EMBL/GenBank/DDBJ databases">
        <title>Complete sequence of plasmid1 pDGEO01 of Deinococcus geothermalis DSM 11300.</title>
        <authorList>
            <consortium name="US DOE Joint Genome Institute"/>
            <person name="Copeland A."/>
            <person name="Lucas S."/>
            <person name="Lapidus A."/>
            <person name="Barry K."/>
            <person name="Detter J.C."/>
            <person name="Glavina del Rio T."/>
            <person name="Hammon N."/>
            <person name="Israni S."/>
            <person name="Dalin E."/>
            <person name="Tice H."/>
            <person name="Pitluck S."/>
            <person name="Brettin T."/>
            <person name="Bruce D."/>
            <person name="Han C."/>
            <person name="Tapia R."/>
            <person name="Saunders E."/>
            <person name="Gilna P."/>
            <person name="Schmutz J."/>
            <person name="Larimer F."/>
            <person name="Land M."/>
            <person name="Hauser L."/>
            <person name="Kyrpides N."/>
            <person name="Kim E."/>
            <person name="Daly M.J."/>
            <person name="Fredrickson J.K."/>
            <person name="Makarova K.S."/>
            <person name="Gaidamakova E.K."/>
            <person name="Zhai M."/>
            <person name="Richardson P."/>
        </authorList>
    </citation>
    <scope>NUCLEOTIDE SEQUENCE</scope>
    <source>
        <strain evidence="5">DSM 11300</strain>
        <plasmid evidence="5">pDGEO01</plasmid>
    </source>
</reference>
<dbReference type="HOGENOM" id="CLU_063236_2_2_0"/>
<evidence type="ECO:0000256" key="3">
    <source>
        <dbReference type="ARBA" id="ARBA00023163"/>
    </source>
</evidence>
<evidence type="ECO:0000259" key="4">
    <source>
        <dbReference type="PROSITE" id="PS50949"/>
    </source>
</evidence>
<dbReference type="InterPro" id="IPR050679">
    <property type="entry name" value="Bact_HTH_transcr_reg"/>
</dbReference>
<dbReference type="CDD" id="cd07377">
    <property type="entry name" value="WHTH_GntR"/>
    <property type="match status" value="1"/>
</dbReference>
<dbReference type="Proteomes" id="UP000002431">
    <property type="component" value="Plasmid pDGEO01"/>
</dbReference>
<dbReference type="FunFam" id="1.10.10.10:FF:000481">
    <property type="entry name" value="Transcriptional regulator, GntR family"/>
    <property type="match status" value="1"/>
</dbReference>
<dbReference type="InterPro" id="IPR000524">
    <property type="entry name" value="Tscrpt_reg_HTH_GntR"/>
</dbReference>
<dbReference type="eggNOG" id="COG2188">
    <property type="taxonomic scope" value="Bacteria"/>
</dbReference>
<dbReference type="GO" id="GO:0003677">
    <property type="term" value="F:DNA binding"/>
    <property type="evidence" value="ECO:0007669"/>
    <property type="project" value="UniProtKB-KW"/>
</dbReference>
<dbReference type="GO" id="GO:0045892">
    <property type="term" value="P:negative regulation of DNA-templated transcription"/>
    <property type="evidence" value="ECO:0007669"/>
    <property type="project" value="TreeGrafter"/>
</dbReference>
<dbReference type="SMART" id="SM00345">
    <property type="entry name" value="HTH_GNTR"/>
    <property type="match status" value="1"/>
</dbReference>
<dbReference type="InterPro" id="IPR011663">
    <property type="entry name" value="UTRA"/>
</dbReference>